<comment type="catalytic activity">
    <reaction evidence="8">
        <text>L-prolyl-[hypoxia-inducible factor alpha subunit] + 2-oxoglutarate + O2 = trans-4-hydroxy-L-prolyl-[hypoxia-inducible factor alpha subunit] + succinate + CO2</text>
        <dbReference type="Rhea" id="RHEA:48400"/>
        <dbReference type="Rhea" id="RHEA-COMP:12093"/>
        <dbReference type="Rhea" id="RHEA-COMP:12094"/>
        <dbReference type="ChEBI" id="CHEBI:15379"/>
        <dbReference type="ChEBI" id="CHEBI:16526"/>
        <dbReference type="ChEBI" id="CHEBI:16810"/>
        <dbReference type="ChEBI" id="CHEBI:30031"/>
        <dbReference type="ChEBI" id="CHEBI:50342"/>
        <dbReference type="ChEBI" id="CHEBI:61965"/>
        <dbReference type="EC" id="1.14.11.29"/>
    </reaction>
</comment>
<evidence type="ECO:0000259" key="10">
    <source>
        <dbReference type="PROSITE" id="PS51471"/>
    </source>
</evidence>
<keyword evidence="6" id="KW-0408">Iron</keyword>
<protein>
    <recommendedName>
        <fullName evidence="7">hypoxia-inducible factor-proline dioxygenase</fullName>
        <ecNumber evidence="7">1.14.11.29</ecNumber>
    </recommendedName>
</protein>
<dbReference type="GO" id="GO:0071456">
    <property type="term" value="P:cellular response to hypoxia"/>
    <property type="evidence" value="ECO:0007669"/>
    <property type="project" value="TreeGrafter"/>
</dbReference>
<evidence type="ECO:0000256" key="5">
    <source>
        <dbReference type="ARBA" id="ARBA00023002"/>
    </source>
</evidence>
<evidence type="ECO:0000256" key="4">
    <source>
        <dbReference type="ARBA" id="ARBA00022964"/>
    </source>
</evidence>
<keyword evidence="3" id="KW-0847">Vitamin C</keyword>
<dbReference type="PANTHER" id="PTHR12907">
    <property type="entry name" value="EGL NINE HOMOLOG-RELATED"/>
    <property type="match status" value="1"/>
</dbReference>
<organism evidence="11 12">
    <name type="scientific">Paragonimus skrjabini miyazakii</name>
    <dbReference type="NCBI Taxonomy" id="59628"/>
    <lineage>
        <taxon>Eukaryota</taxon>
        <taxon>Metazoa</taxon>
        <taxon>Spiralia</taxon>
        <taxon>Lophotrochozoa</taxon>
        <taxon>Platyhelminthes</taxon>
        <taxon>Trematoda</taxon>
        <taxon>Digenea</taxon>
        <taxon>Plagiorchiida</taxon>
        <taxon>Troglotremata</taxon>
        <taxon>Troglotrematidae</taxon>
        <taxon>Paragonimus</taxon>
    </lineage>
</organism>
<dbReference type="Gene3D" id="2.60.120.620">
    <property type="entry name" value="q2cbj1_9rhob like domain"/>
    <property type="match status" value="1"/>
</dbReference>
<feature type="region of interest" description="Disordered" evidence="9">
    <location>
        <begin position="84"/>
        <end position="115"/>
    </location>
</feature>
<comment type="cofactor">
    <cofactor evidence="1">
        <name>L-ascorbate</name>
        <dbReference type="ChEBI" id="CHEBI:38290"/>
    </cofactor>
</comment>
<dbReference type="InterPro" id="IPR044862">
    <property type="entry name" value="Pro_4_hyd_alph_FE2OG_OXY"/>
</dbReference>
<evidence type="ECO:0000313" key="11">
    <source>
        <dbReference type="EMBL" id="KAF7259040.1"/>
    </source>
</evidence>
<evidence type="ECO:0000256" key="1">
    <source>
        <dbReference type="ARBA" id="ARBA00001961"/>
    </source>
</evidence>
<dbReference type="Proteomes" id="UP000822476">
    <property type="component" value="Unassembled WGS sequence"/>
</dbReference>
<name>A0A8S9Z0K0_9TREM</name>
<dbReference type="GO" id="GO:0008198">
    <property type="term" value="F:ferrous iron binding"/>
    <property type="evidence" value="ECO:0007669"/>
    <property type="project" value="TreeGrafter"/>
</dbReference>
<evidence type="ECO:0000313" key="12">
    <source>
        <dbReference type="Proteomes" id="UP000822476"/>
    </source>
</evidence>
<evidence type="ECO:0000256" key="3">
    <source>
        <dbReference type="ARBA" id="ARBA00022896"/>
    </source>
</evidence>
<dbReference type="Pfam" id="PF13640">
    <property type="entry name" value="2OG-FeII_Oxy_3"/>
    <property type="match status" value="1"/>
</dbReference>
<dbReference type="PANTHER" id="PTHR12907:SF26">
    <property type="entry name" value="HIF PROLYL HYDROXYLASE, ISOFORM C"/>
    <property type="match status" value="1"/>
</dbReference>
<dbReference type="SMART" id="SM00702">
    <property type="entry name" value="P4Hc"/>
    <property type="match status" value="1"/>
</dbReference>
<keyword evidence="5" id="KW-0560">Oxidoreductase</keyword>
<evidence type="ECO:0000256" key="6">
    <source>
        <dbReference type="ARBA" id="ARBA00023004"/>
    </source>
</evidence>
<dbReference type="EMBL" id="JTDE01001399">
    <property type="protein sequence ID" value="KAF7259040.1"/>
    <property type="molecule type" value="Genomic_DNA"/>
</dbReference>
<accession>A0A8S9Z0K0</accession>
<keyword evidence="12" id="KW-1185">Reference proteome</keyword>
<dbReference type="InterPro" id="IPR005123">
    <property type="entry name" value="Oxoglu/Fe-dep_dioxygenase_dom"/>
</dbReference>
<proteinExistence type="predicted"/>
<dbReference type="OrthoDB" id="76265at2759"/>
<keyword evidence="4" id="KW-0223">Dioxygenase</keyword>
<dbReference type="PROSITE" id="PS51471">
    <property type="entry name" value="FE2OG_OXY"/>
    <property type="match status" value="1"/>
</dbReference>
<dbReference type="GO" id="GO:0160082">
    <property type="term" value="F:hypoxia-inducible factor-proline dioxygenase activity"/>
    <property type="evidence" value="ECO:0007669"/>
    <property type="project" value="UniProtKB-EC"/>
</dbReference>
<dbReference type="EC" id="1.14.11.29" evidence="7"/>
<dbReference type="InterPro" id="IPR006620">
    <property type="entry name" value="Pro_4_hyd_alph"/>
</dbReference>
<evidence type="ECO:0000256" key="2">
    <source>
        <dbReference type="ARBA" id="ARBA00022723"/>
    </source>
</evidence>
<dbReference type="InterPro" id="IPR051559">
    <property type="entry name" value="HIF_prolyl_hydroxylases"/>
</dbReference>
<evidence type="ECO:0000256" key="7">
    <source>
        <dbReference type="ARBA" id="ARBA00039004"/>
    </source>
</evidence>
<keyword evidence="2" id="KW-0479">Metal-binding</keyword>
<comment type="caution">
    <text evidence="11">The sequence shown here is derived from an EMBL/GenBank/DDBJ whole genome shotgun (WGS) entry which is preliminary data.</text>
</comment>
<dbReference type="AlphaFoldDB" id="A0A8S9Z0K0"/>
<evidence type="ECO:0000256" key="8">
    <source>
        <dbReference type="ARBA" id="ARBA00049134"/>
    </source>
</evidence>
<reference evidence="11" key="1">
    <citation type="submission" date="2019-07" db="EMBL/GenBank/DDBJ databases">
        <title>Annotation for the trematode Paragonimus miyazaki's.</title>
        <authorList>
            <person name="Choi Y.-J."/>
        </authorList>
    </citation>
    <scope>NUCLEOTIDE SEQUENCE</scope>
    <source>
        <strain evidence="11">Japan</strain>
    </source>
</reference>
<sequence length="430" mass="48757">MTSKRFTSLDAISTSPNDQNVEANIPVVLPCKTKVNSGEKDFTAENYKTVDLKRISCFLAGEIEVPNDVPGWKVLCQASSSGEKRVEENIPSPSSSSSHMHGRKRTQVDRESSAKRVKIGQTASHSFKDIRIPSAWEACLLVLWEHAIRHSFMTQSVCREAFVERIRRISALAVRSLHQDGFFTLKHLLGCSRADKIYQWALQCWKHRPQQFGPGKLCDKEQPSSQAIRDDRICWFYPEDISRTATMGFGFPEVRLLFLYVDAIVRAMGSSLISRTGHPAQVNARSWAAISVYRKQSDNLSGSVGYVAHYDNPIALSDGRVLSVLYYLNPIWRKDWGGQLVLWPCEKQSVTSLRPSQDSLNALNNHPPVTILPTLDRVVFFYSDERTLHRVHPVLPTSEVDDRLAIATWYFDEQERAAYIDRQDRSSPTT</sequence>
<evidence type="ECO:0000256" key="9">
    <source>
        <dbReference type="SAM" id="MobiDB-lite"/>
    </source>
</evidence>
<gene>
    <name evidence="11" type="ORF">EG68_03550</name>
</gene>
<feature type="domain" description="Fe2OG dioxygenase" evidence="10">
    <location>
        <begin position="276"/>
        <end position="412"/>
    </location>
</feature>
<dbReference type="GO" id="GO:0031418">
    <property type="term" value="F:L-ascorbic acid binding"/>
    <property type="evidence" value="ECO:0007669"/>
    <property type="project" value="UniProtKB-KW"/>
</dbReference>